<protein>
    <submittedName>
        <fullName evidence="1">Uncharacterized protein</fullName>
    </submittedName>
</protein>
<keyword evidence="2" id="KW-1185">Reference proteome</keyword>
<dbReference type="InterPro" id="IPR008979">
    <property type="entry name" value="Galactose-bd-like_sf"/>
</dbReference>
<dbReference type="SUPFAM" id="SSF49785">
    <property type="entry name" value="Galactose-binding domain-like"/>
    <property type="match status" value="1"/>
</dbReference>
<dbReference type="Gene3D" id="2.60.120.260">
    <property type="entry name" value="Galactose-binding domain-like"/>
    <property type="match status" value="1"/>
</dbReference>
<dbReference type="EMBL" id="LSYV01000106">
    <property type="protein sequence ID" value="KXZ43028.1"/>
    <property type="molecule type" value="Genomic_DNA"/>
</dbReference>
<dbReference type="Proteomes" id="UP000075714">
    <property type="component" value="Unassembled WGS sequence"/>
</dbReference>
<comment type="caution">
    <text evidence="1">The sequence shown here is derived from an EMBL/GenBank/DDBJ whole genome shotgun (WGS) entry which is preliminary data.</text>
</comment>
<proteinExistence type="predicted"/>
<dbReference type="AlphaFoldDB" id="A0A150FZM4"/>
<evidence type="ECO:0000313" key="2">
    <source>
        <dbReference type="Proteomes" id="UP000075714"/>
    </source>
</evidence>
<accession>A0A150FZM4</accession>
<organism evidence="1 2">
    <name type="scientific">Gonium pectorale</name>
    <name type="common">Green alga</name>
    <dbReference type="NCBI Taxonomy" id="33097"/>
    <lineage>
        <taxon>Eukaryota</taxon>
        <taxon>Viridiplantae</taxon>
        <taxon>Chlorophyta</taxon>
        <taxon>core chlorophytes</taxon>
        <taxon>Chlorophyceae</taxon>
        <taxon>CS clade</taxon>
        <taxon>Chlamydomonadales</taxon>
        <taxon>Volvocaceae</taxon>
        <taxon>Gonium</taxon>
    </lineage>
</organism>
<reference evidence="2" key="1">
    <citation type="journal article" date="2016" name="Nat. Commun.">
        <title>The Gonium pectorale genome demonstrates co-option of cell cycle regulation during the evolution of multicellularity.</title>
        <authorList>
            <person name="Hanschen E.R."/>
            <person name="Marriage T.N."/>
            <person name="Ferris P.J."/>
            <person name="Hamaji T."/>
            <person name="Toyoda A."/>
            <person name="Fujiyama A."/>
            <person name="Neme R."/>
            <person name="Noguchi H."/>
            <person name="Minakuchi Y."/>
            <person name="Suzuki M."/>
            <person name="Kawai-Toyooka H."/>
            <person name="Smith D.R."/>
            <person name="Sparks H."/>
            <person name="Anderson J."/>
            <person name="Bakaric R."/>
            <person name="Luria V."/>
            <person name="Karger A."/>
            <person name="Kirschner M.W."/>
            <person name="Durand P.M."/>
            <person name="Michod R.E."/>
            <person name="Nozaki H."/>
            <person name="Olson B.J."/>
        </authorList>
    </citation>
    <scope>NUCLEOTIDE SEQUENCE [LARGE SCALE GENOMIC DNA]</scope>
    <source>
        <strain evidence="2">NIES-2863</strain>
    </source>
</reference>
<evidence type="ECO:0000313" key="1">
    <source>
        <dbReference type="EMBL" id="KXZ43028.1"/>
    </source>
</evidence>
<gene>
    <name evidence="1" type="ORF">GPECTOR_106g122</name>
</gene>
<sequence length="139" mass="15317">MARGRADASAAGTCDIPATWLNVFSLGAYNLNNLHNAGIFNEDKSAKWIWPHYGALDPSKVPWYRNFTMASCFESPAADTVTIAVHVDDDAWVWVNDVYVGHINNIAANRTGLNFTANVDQGTNKILVIAYNNAQWDLS</sequence>
<name>A0A150FZM4_GONPE</name>